<dbReference type="Proteomes" id="UP000233524">
    <property type="component" value="Unassembled WGS sequence"/>
</dbReference>
<keyword evidence="1" id="KW-0805">Transcription regulation</keyword>
<dbReference type="GO" id="GO:0005634">
    <property type="term" value="C:nucleus"/>
    <property type="evidence" value="ECO:0007669"/>
    <property type="project" value="TreeGrafter"/>
</dbReference>
<accession>A0A2N3N6K1</accession>
<dbReference type="PANTHER" id="PTHR47424">
    <property type="entry name" value="REGULATORY PROTEIN GAL4"/>
    <property type="match status" value="1"/>
</dbReference>
<evidence type="ECO:0000256" key="2">
    <source>
        <dbReference type="ARBA" id="ARBA00023125"/>
    </source>
</evidence>
<keyword evidence="4" id="KW-0539">Nucleus</keyword>
<evidence type="ECO:0000313" key="7">
    <source>
        <dbReference type="Proteomes" id="UP000233524"/>
    </source>
</evidence>
<dbReference type="EMBL" id="NLAX01000701">
    <property type="protein sequence ID" value="PKS08058.1"/>
    <property type="molecule type" value="Genomic_DNA"/>
</dbReference>
<comment type="caution">
    <text evidence="6">The sequence shown here is derived from an EMBL/GenBank/DDBJ whole genome shotgun (WGS) entry which is preliminary data.</text>
</comment>
<dbReference type="GO" id="GO:0000435">
    <property type="term" value="P:positive regulation of transcription from RNA polymerase II promoter by galactose"/>
    <property type="evidence" value="ECO:0007669"/>
    <property type="project" value="TreeGrafter"/>
</dbReference>
<name>A0A2N3N6K1_9PEZI</name>
<dbReference type="VEuPathDB" id="FungiDB:jhhlp_006670"/>
<evidence type="ECO:0000313" key="6">
    <source>
        <dbReference type="EMBL" id="PKS08058.1"/>
    </source>
</evidence>
<evidence type="ECO:0000256" key="3">
    <source>
        <dbReference type="ARBA" id="ARBA00023163"/>
    </source>
</evidence>
<keyword evidence="2" id="KW-0238">DNA-binding</keyword>
<keyword evidence="3" id="KW-0804">Transcription</keyword>
<evidence type="ECO:0000259" key="5">
    <source>
        <dbReference type="Pfam" id="PF04082"/>
    </source>
</evidence>
<reference evidence="6 7" key="1">
    <citation type="journal article" date="2017" name="G3 (Bethesda)">
        <title>First Draft Genome Sequence of the Pathogenic Fungus Lomentospora prolificans (Formerly Scedosporium prolificans).</title>
        <authorList>
            <person name="Luo R."/>
            <person name="Zimin A."/>
            <person name="Workman R."/>
            <person name="Fan Y."/>
            <person name="Pertea G."/>
            <person name="Grossman N."/>
            <person name="Wear M.P."/>
            <person name="Jia B."/>
            <person name="Miller H."/>
            <person name="Casadevall A."/>
            <person name="Timp W."/>
            <person name="Zhang S.X."/>
            <person name="Salzberg S.L."/>
        </authorList>
    </citation>
    <scope>NUCLEOTIDE SEQUENCE [LARGE SCALE GENOMIC DNA]</scope>
    <source>
        <strain evidence="6 7">JHH-5317</strain>
    </source>
</reference>
<protein>
    <recommendedName>
        <fullName evidence="5">Xylanolytic transcriptional activator regulatory domain-containing protein</fullName>
    </recommendedName>
</protein>
<dbReference type="InterPro" id="IPR051127">
    <property type="entry name" value="Fungal_SecMet_Regulators"/>
</dbReference>
<dbReference type="GO" id="GO:0008270">
    <property type="term" value="F:zinc ion binding"/>
    <property type="evidence" value="ECO:0007669"/>
    <property type="project" value="InterPro"/>
</dbReference>
<dbReference type="AlphaFoldDB" id="A0A2N3N6K1"/>
<proteinExistence type="predicted"/>
<dbReference type="InterPro" id="IPR007219">
    <property type="entry name" value="XnlR_reg_dom"/>
</dbReference>
<keyword evidence="7" id="KW-1185">Reference proteome</keyword>
<organism evidence="6 7">
    <name type="scientific">Lomentospora prolificans</name>
    <dbReference type="NCBI Taxonomy" id="41688"/>
    <lineage>
        <taxon>Eukaryota</taxon>
        <taxon>Fungi</taxon>
        <taxon>Dikarya</taxon>
        <taxon>Ascomycota</taxon>
        <taxon>Pezizomycotina</taxon>
        <taxon>Sordariomycetes</taxon>
        <taxon>Hypocreomycetidae</taxon>
        <taxon>Microascales</taxon>
        <taxon>Microascaceae</taxon>
        <taxon>Lomentospora</taxon>
    </lineage>
</organism>
<dbReference type="GO" id="GO:0006351">
    <property type="term" value="P:DNA-templated transcription"/>
    <property type="evidence" value="ECO:0007669"/>
    <property type="project" value="InterPro"/>
</dbReference>
<dbReference type="InParanoid" id="A0A2N3N6K1"/>
<dbReference type="CDD" id="cd12148">
    <property type="entry name" value="fungal_TF_MHR"/>
    <property type="match status" value="1"/>
</dbReference>
<evidence type="ECO:0000256" key="4">
    <source>
        <dbReference type="ARBA" id="ARBA00023242"/>
    </source>
</evidence>
<dbReference type="GO" id="GO:0000981">
    <property type="term" value="F:DNA-binding transcription factor activity, RNA polymerase II-specific"/>
    <property type="evidence" value="ECO:0007669"/>
    <property type="project" value="TreeGrafter"/>
</dbReference>
<dbReference type="OrthoDB" id="3364175at2759"/>
<evidence type="ECO:0000256" key="1">
    <source>
        <dbReference type="ARBA" id="ARBA00023015"/>
    </source>
</evidence>
<feature type="domain" description="Xylanolytic transcriptional activator regulatory" evidence="5">
    <location>
        <begin position="67"/>
        <end position="158"/>
    </location>
</feature>
<dbReference type="GO" id="GO:0000978">
    <property type="term" value="F:RNA polymerase II cis-regulatory region sequence-specific DNA binding"/>
    <property type="evidence" value="ECO:0007669"/>
    <property type="project" value="TreeGrafter"/>
</dbReference>
<dbReference type="Pfam" id="PF04082">
    <property type="entry name" value="Fungal_trans"/>
    <property type="match status" value="1"/>
</dbReference>
<sequence length="182" mass="20435">MSVLKRSGAESVPEWQDTVGGFMHSHVLPVSRPPTPVPSQVQSSGPYGPSLNPFDLPSPEETLRLVQQYFLNTGLLFPYIHRDSFLKTYHELAANNFKGVRRSWLGMLNMIMALSINTCYPSDLSQQQRRAESNVYYLRATALCEKQIRFGASLEIVTISKALRVQCRLGMSTGSRSKRPIS</sequence>
<gene>
    <name evidence="6" type="ORF">jhhlp_006670</name>
</gene>
<dbReference type="PANTHER" id="PTHR47424:SF3">
    <property type="entry name" value="REGULATORY PROTEIN GAL4"/>
    <property type="match status" value="1"/>
</dbReference>